<keyword evidence="1" id="KW-0808">Transferase</keyword>
<organism evidence="4 5">
    <name type="scientific">Desulfonatronum thiosulfatophilum</name>
    <dbReference type="NCBI Taxonomy" id="617002"/>
    <lineage>
        <taxon>Bacteria</taxon>
        <taxon>Pseudomonadati</taxon>
        <taxon>Thermodesulfobacteriota</taxon>
        <taxon>Desulfovibrionia</taxon>
        <taxon>Desulfovibrionales</taxon>
        <taxon>Desulfonatronaceae</taxon>
        <taxon>Desulfonatronum</taxon>
    </lineage>
</organism>
<protein>
    <submittedName>
        <fullName evidence="4">Uncharacterized membrane protein</fullName>
    </submittedName>
</protein>
<keyword evidence="3" id="KW-1133">Transmembrane helix</keyword>
<dbReference type="SUPFAM" id="SSF54680">
    <property type="entry name" value="Pyrimidine nucleoside phosphorylase C-terminal domain"/>
    <property type="match status" value="1"/>
</dbReference>
<gene>
    <name evidence="4" type="ORF">SAMN05660653_00708</name>
</gene>
<keyword evidence="5" id="KW-1185">Reference proteome</keyword>
<evidence type="ECO:0000313" key="5">
    <source>
        <dbReference type="Proteomes" id="UP000198771"/>
    </source>
</evidence>
<proteinExistence type="predicted"/>
<dbReference type="GO" id="GO:0016763">
    <property type="term" value="F:pentosyltransferase activity"/>
    <property type="evidence" value="ECO:0007669"/>
    <property type="project" value="InterPro"/>
</dbReference>
<sequence length="465" mass="51946">MKAQFLKIFVKIRSSLWFTPGVMSSVAVALAFLTITMNDPMADFFESLGWTFSGGAEGASAVLKTIAGSMITIAGVVFSITLVALSLVTSQLGPRLLRNFMRDTTTQVVLGTFVATFLYCLIVLRTVRRSDSSGDTEFVPHLSVTLGVFFAVLSVGVLIYFIHHVSVSIQANRVVARVGNELLTTIDHLYPKKPAKDTPQKEERPSADFLDMFSRKSRPVPATTDGYIQFIDKEVLMEWAVKEDAVIRLEQQPGRYIVAGQPLVRIWPEDKITDQLPKRINRAFALDDERTPSQDVEFAVLELVEIALRALSPSLNDPFTAIACIDQLGTALCRLAQRNIPSPYLFDEGKQLRIIAPTRGFSEITDAAFNQIRHNVRSSVQIFIHLLDTIATVAYFAHRPEDQATLLRHAEMLVRGAREGLPEELDRWVVEERYQAVVRLCNEPRPGLEQDIDRQPNANETSLVS</sequence>
<dbReference type="Pfam" id="PF10011">
    <property type="entry name" value="DUF2254"/>
    <property type="match status" value="1"/>
</dbReference>
<feature type="compositionally biased region" description="Polar residues" evidence="2">
    <location>
        <begin position="456"/>
        <end position="465"/>
    </location>
</feature>
<dbReference type="RefSeq" id="WP_092117299.1">
    <property type="nucleotide sequence ID" value="NZ_FMXO01000003.1"/>
</dbReference>
<dbReference type="STRING" id="617002.SAMN05660653_00708"/>
<evidence type="ECO:0000256" key="3">
    <source>
        <dbReference type="SAM" id="Phobius"/>
    </source>
</evidence>
<dbReference type="OrthoDB" id="2955631at2"/>
<dbReference type="GO" id="GO:0006213">
    <property type="term" value="P:pyrimidine nucleoside metabolic process"/>
    <property type="evidence" value="ECO:0007669"/>
    <property type="project" value="InterPro"/>
</dbReference>
<accession>A0A1G6B0X6</accession>
<dbReference type="AlphaFoldDB" id="A0A1G6B0X6"/>
<keyword evidence="3" id="KW-0812">Transmembrane</keyword>
<evidence type="ECO:0000256" key="1">
    <source>
        <dbReference type="ARBA" id="ARBA00022679"/>
    </source>
</evidence>
<evidence type="ECO:0000256" key="2">
    <source>
        <dbReference type="SAM" id="MobiDB-lite"/>
    </source>
</evidence>
<feature type="transmembrane region" description="Helical" evidence="3">
    <location>
        <begin position="139"/>
        <end position="162"/>
    </location>
</feature>
<feature type="transmembrane region" description="Helical" evidence="3">
    <location>
        <begin position="16"/>
        <end position="37"/>
    </location>
</feature>
<feature type="region of interest" description="Disordered" evidence="2">
    <location>
        <begin position="446"/>
        <end position="465"/>
    </location>
</feature>
<name>A0A1G6B0X6_9BACT</name>
<reference evidence="4 5" key="1">
    <citation type="submission" date="2016-10" db="EMBL/GenBank/DDBJ databases">
        <authorList>
            <person name="de Groot N.N."/>
        </authorList>
    </citation>
    <scope>NUCLEOTIDE SEQUENCE [LARGE SCALE GENOMIC DNA]</scope>
    <source>
        <strain evidence="4 5">ASO4-2</strain>
    </source>
</reference>
<evidence type="ECO:0000313" key="4">
    <source>
        <dbReference type="EMBL" id="SDB14222.1"/>
    </source>
</evidence>
<dbReference type="Proteomes" id="UP000198771">
    <property type="component" value="Unassembled WGS sequence"/>
</dbReference>
<dbReference type="EMBL" id="FMXO01000003">
    <property type="protein sequence ID" value="SDB14222.1"/>
    <property type="molecule type" value="Genomic_DNA"/>
</dbReference>
<feature type="transmembrane region" description="Helical" evidence="3">
    <location>
        <begin position="66"/>
        <end position="88"/>
    </location>
</feature>
<dbReference type="InterPro" id="IPR018723">
    <property type="entry name" value="DUF2254_membrane"/>
</dbReference>
<feature type="transmembrane region" description="Helical" evidence="3">
    <location>
        <begin position="108"/>
        <end position="127"/>
    </location>
</feature>
<dbReference type="InterPro" id="IPR036566">
    <property type="entry name" value="PYNP-like_C_sf"/>
</dbReference>
<keyword evidence="3" id="KW-0472">Membrane</keyword>